<feature type="transmembrane region" description="Helical" evidence="7">
    <location>
        <begin position="252"/>
        <end position="271"/>
    </location>
</feature>
<keyword evidence="4 7" id="KW-1133">Transmembrane helix</keyword>
<evidence type="ECO:0000313" key="9">
    <source>
        <dbReference type="EMBL" id="RLL93617.1"/>
    </source>
</evidence>
<feature type="domain" description="Major facilitator superfamily (MFS) profile" evidence="8">
    <location>
        <begin position="58"/>
        <end position="520"/>
    </location>
</feature>
<feature type="transmembrane region" description="Helical" evidence="7">
    <location>
        <begin position="283"/>
        <end position="304"/>
    </location>
</feature>
<dbReference type="PANTHER" id="PTHR23501">
    <property type="entry name" value="MAJOR FACILITATOR SUPERFAMILY"/>
    <property type="match status" value="1"/>
</dbReference>
<evidence type="ECO:0000256" key="6">
    <source>
        <dbReference type="SAM" id="MobiDB-lite"/>
    </source>
</evidence>
<dbReference type="AlphaFoldDB" id="A0A421CUW5"/>
<dbReference type="PANTHER" id="PTHR23501:SF153">
    <property type="entry name" value="AFLATOXIN EFFLUX PUMP, PUTATIVE-RELATED"/>
    <property type="match status" value="1"/>
</dbReference>
<feature type="transmembrane region" description="Helical" evidence="7">
    <location>
        <begin position="383"/>
        <end position="402"/>
    </location>
</feature>
<organism evidence="9 10">
    <name type="scientific">Aspergillus turcosus</name>
    <dbReference type="NCBI Taxonomy" id="1245748"/>
    <lineage>
        <taxon>Eukaryota</taxon>
        <taxon>Fungi</taxon>
        <taxon>Dikarya</taxon>
        <taxon>Ascomycota</taxon>
        <taxon>Pezizomycotina</taxon>
        <taxon>Eurotiomycetes</taxon>
        <taxon>Eurotiomycetidae</taxon>
        <taxon>Eurotiales</taxon>
        <taxon>Aspergillaceae</taxon>
        <taxon>Aspergillus</taxon>
        <taxon>Aspergillus subgen. Fumigati</taxon>
    </lineage>
</organism>
<dbReference type="InterPro" id="IPR020846">
    <property type="entry name" value="MFS_dom"/>
</dbReference>
<dbReference type="PROSITE" id="PS50850">
    <property type="entry name" value="MFS"/>
    <property type="match status" value="1"/>
</dbReference>
<evidence type="ECO:0000256" key="3">
    <source>
        <dbReference type="ARBA" id="ARBA00022692"/>
    </source>
</evidence>
<feature type="transmembrane region" description="Helical" evidence="7">
    <location>
        <begin position="184"/>
        <end position="205"/>
    </location>
</feature>
<feature type="transmembrane region" description="Helical" evidence="7">
    <location>
        <begin position="357"/>
        <end position="376"/>
    </location>
</feature>
<comment type="similarity">
    <text evidence="2">Belongs to the major facilitator superfamily. TCR/Tet family.</text>
</comment>
<dbReference type="InterPro" id="IPR011701">
    <property type="entry name" value="MFS"/>
</dbReference>
<dbReference type="FunFam" id="1.20.1720.10:FF:000012">
    <property type="entry name" value="MFS toxin efflux pump (AflT)"/>
    <property type="match status" value="1"/>
</dbReference>
<dbReference type="Proteomes" id="UP000215289">
    <property type="component" value="Unassembled WGS sequence"/>
</dbReference>
<reference evidence="9 10" key="1">
    <citation type="submission" date="2018-08" db="EMBL/GenBank/DDBJ databases">
        <title>Draft genome sequences of two Aspergillus turcosus clinical strains isolated from bronchoalveolar lavage fluid: one azole-susceptible and the other azole-resistant.</title>
        <authorList>
            <person name="Parent-Michaud M."/>
            <person name="Dufresne P.J."/>
            <person name="Fournier E."/>
            <person name="Martineau C."/>
            <person name="Moreira S."/>
            <person name="Perkins V."/>
            <person name="De Repentigny L."/>
            <person name="Dufresne S.F."/>
        </authorList>
    </citation>
    <scope>NUCLEOTIDE SEQUENCE [LARGE SCALE GENOMIC DNA]</scope>
    <source>
        <strain evidence="9">HMR AF 1038</strain>
    </source>
</reference>
<keyword evidence="5 7" id="KW-0472">Membrane</keyword>
<protein>
    <recommendedName>
        <fullName evidence="8">Major facilitator superfamily (MFS) profile domain-containing protein</fullName>
    </recommendedName>
</protein>
<evidence type="ECO:0000256" key="1">
    <source>
        <dbReference type="ARBA" id="ARBA00004141"/>
    </source>
</evidence>
<dbReference type="Gene3D" id="1.20.1250.20">
    <property type="entry name" value="MFS general substrate transporter like domains"/>
    <property type="match status" value="1"/>
</dbReference>
<dbReference type="Pfam" id="PF07690">
    <property type="entry name" value="MFS_1"/>
    <property type="match status" value="1"/>
</dbReference>
<dbReference type="OrthoDB" id="10021397at2759"/>
<dbReference type="GO" id="GO:0005886">
    <property type="term" value="C:plasma membrane"/>
    <property type="evidence" value="ECO:0007669"/>
    <property type="project" value="TreeGrafter"/>
</dbReference>
<evidence type="ECO:0000256" key="5">
    <source>
        <dbReference type="ARBA" id="ARBA00023136"/>
    </source>
</evidence>
<keyword evidence="10" id="KW-1185">Reference proteome</keyword>
<name>A0A421CUW5_9EURO</name>
<feature type="transmembrane region" description="Helical" evidence="7">
    <location>
        <begin position="93"/>
        <end position="111"/>
    </location>
</feature>
<dbReference type="EMBL" id="NIDN02000285">
    <property type="protein sequence ID" value="RLL93617.1"/>
    <property type="molecule type" value="Genomic_DNA"/>
</dbReference>
<evidence type="ECO:0000256" key="7">
    <source>
        <dbReference type="SAM" id="Phobius"/>
    </source>
</evidence>
<feature type="transmembrane region" description="Helical" evidence="7">
    <location>
        <begin position="414"/>
        <end position="435"/>
    </location>
</feature>
<feature type="transmembrane region" description="Helical" evidence="7">
    <location>
        <begin position="447"/>
        <end position="467"/>
    </location>
</feature>
<feature type="transmembrane region" description="Helical" evidence="7">
    <location>
        <begin position="211"/>
        <end position="231"/>
    </location>
</feature>
<evidence type="ECO:0000259" key="8">
    <source>
        <dbReference type="PROSITE" id="PS50850"/>
    </source>
</evidence>
<dbReference type="SUPFAM" id="SSF103473">
    <property type="entry name" value="MFS general substrate transporter"/>
    <property type="match status" value="1"/>
</dbReference>
<gene>
    <name evidence="9" type="ORF">CFD26_101279</name>
</gene>
<feature type="transmembrane region" description="Helical" evidence="7">
    <location>
        <begin position="55"/>
        <end position="81"/>
    </location>
</feature>
<sequence length="564" mass="60546">MTESESSMPPQKDEPTGNLSDMKTTQRTETSDDGETNHTKTDLDDTYQEQSATKVILLLVSIMMTMFLVALDRTIISTAIPQITNEFNSLSDVGWYGSAYLLTSSAFQLLFGKIYTFYPVKAVILASIILFEVGSAVCGAAPTSTAFIVGRAIAGIGASGIFAGSVVCIVYAVPLEKRPRIQGLFGAVFGLASIVGPLVGGAFTSRVTWRWCFYINLPFGGLAMVAIAFCLKVPDRNTTKVPWTEKLKQLDVIGMCCLIPGVVCLVLALQWGGQTYAWNNGRIIALLTLMGVLLLGFVAVQILLPRTATIPPRIFRRRSIFAGAWATLCVGASQFIFVYFLPIWFQSIKGVSAVDSGLRLLPLMLSMVVASILSGITTQKIGYYTPFAIIGSCIMAIGAGLLTTLQINTGQGKWIGYQIIYGFGMGMCFQQPNLATQTVLPRKDVPVGIAFMFFSQLLGAAVFVPVGENVLANQLMLRLSGVPGIDSNIVTSGGATSLLTLLPLDLRGTVLTAYNEALRKVFQIGLIVACLSILGNASLEWVSILKKPKNSAGGETGDAIKEDQ</sequence>
<comment type="subcellular location">
    <subcellularLocation>
        <location evidence="1">Membrane</location>
        <topology evidence="1">Multi-pass membrane protein</topology>
    </subcellularLocation>
</comment>
<dbReference type="Gene3D" id="1.20.1720.10">
    <property type="entry name" value="Multidrug resistance protein D"/>
    <property type="match status" value="1"/>
</dbReference>
<feature type="transmembrane region" description="Helical" evidence="7">
    <location>
        <begin position="123"/>
        <end position="142"/>
    </location>
</feature>
<evidence type="ECO:0000256" key="2">
    <source>
        <dbReference type="ARBA" id="ARBA00007520"/>
    </source>
</evidence>
<keyword evidence="3 7" id="KW-0812">Transmembrane</keyword>
<comment type="caution">
    <text evidence="9">The sequence shown here is derived from an EMBL/GenBank/DDBJ whole genome shotgun (WGS) entry which is preliminary data.</text>
</comment>
<feature type="transmembrane region" description="Helical" evidence="7">
    <location>
        <begin position="148"/>
        <end position="172"/>
    </location>
</feature>
<dbReference type="CDD" id="cd17502">
    <property type="entry name" value="MFS_Azr1_MDR_like"/>
    <property type="match status" value="1"/>
</dbReference>
<evidence type="ECO:0000256" key="4">
    <source>
        <dbReference type="ARBA" id="ARBA00022989"/>
    </source>
</evidence>
<feature type="region of interest" description="Disordered" evidence="6">
    <location>
        <begin position="1"/>
        <end position="45"/>
    </location>
</feature>
<feature type="transmembrane region" description="Helical" evidence="7">
    <location>
        <begin position="325"/>
        <end position="345"/>
    </location>
</feature>
<dbReference type="FunFam" id="1.20.1250.20:FF:000196">
    <property type="entry name" value="MFS toxin efflux pump (AflT)"/>
    <property type="match status" value="1"/>
</dbReference>
<accession>A0A421CUW5</accession>
<evidence type="ECO:0000313" key="10">
    <source>
        <dbReference type="Proteomes" id="UP000215289"/>
    </source>
</evidence>
<proteinExistence type="inferred from homology"/>
<dbReference type="GO" id="GO:0022857">
    <property type="term" value="F:transmembrane transporter activity"/>
    <property type="evidence" value="ECO:0007669"/>
    <property type="project" value="InterPro"/>
</dbReference>
<dbReference type="InterPro" id="IPR036259">
    <property type="entry name" value="MFS_trans_sf"/>
</dbReference>
<feature type="compositionally biased region" description="Basic and acidic residues" evidence="6">
    <location>
        <begin position="24"/>
        <end position="43"/>
    </location>
</feature>
<feature type="transmembrane region" description="Helical" evidence="7">
    <location>
        <begin position="521"/>
        <end position="539"/>
    </location>
</feature>